<accession>E0RNY3</accession>
<protein>
    <recommendedName>
        <fullName evidence="6">Transmembrane protein</fullName>
    </recommendedName>
</protein>
<sequence length="168" mass="18456">MRARLTSLLVLLALPLTPLSPEATPPPYEPYRPEEFPTWAHTIRRFEIISLGIFPFALLFTNLGYSLYRYATHDWDPRYAPAPFTQPGGEPLSDEEHLRIYLIAGGISLAAAFIDALIVARRRSSRPAAPAPTPAPQASQPLLPLRPAPLHAAPSPFATYPTPGDAHD</sequence>
<keyword evidence="3" id="KW-0732">Signal</keyword>
<feature type="signal peptide" evidence="3">
    <location>
        <begin position="1"/>
        <end position="23"/>
    </location>
</feature>
<feature type="region of interest" description="Disordered" evidence="1">
    <location>
        <begin position="126"/>
        <end position="168"/>
    </location>
</feature>
<organism evidence="4 5">
    <name type="scientific">Winmispira thermophila (strain ATCC 49972 / DSM 6192 / RI 19.B1)</name>
    <name type="common">Spirochaeta thermophila</name>
    <dbReference type="NCBI Taxonomy" id="665571"/>
    <lineage>
        <taxon>Bacteria</taxon>
        <taxon>Pseudomonadati</taxon>
        <taxon>Spirochaetota</taxon>
        <taxon>Spirochaetia</taxon>
        <taxon>Winmispirales</taxon>
        <taxon>Winmispiraceae</taxon>
        <taxon>Winmispira</taxon>
    </lineage>
</organism>
<reference key="1">
    <citation type="submission" date="2009-08" db="EMBL/GenBank/DDBJ databases">
        <title>The genome sequence of Spirochaeta thermophila DSM6192.</title>
        <authorList>
            <person name="Angelov A."/>
            <person name="Mientus M."/>
            <person name="Wittenberg S."/>
            <person name="Lehmann R."/>
            <person name="Liesegang H."/>
            <person name="Daniel R."/>
            <person name="Liebl W."/>
        </authorList>
    </citation>
    <scope>NUCLEOTIDE SEQUENCE</scope>
    <source>
        <strain>DSM 6192</strain>
    </source>
</reference>
<dbReference type="RefSeq" id="WP_013314484.1">
    <property type="nucleotide sequence ID" value="NC_014484.1"/>
</dbReference>
<evidence type="ECO:0000313" key="4">
    <source>
        <dbReference type="EMBL" id="ADN02645.1"/>
    </source>
</evidence>
<evidence type="ECO:0008006" key="6">
    <source>
        <dbReference type="Google" id="ProtNLM"/>
    </source>
</evidence>
<feature type="transmembrane region" description="Helical" evidence="2">
    <location>
        <begin position="100"/>
        <end position="120"/>
    </location>
</feature>
<evidence type="ECO:0000256" key="3">
    <source>
        <dbReference type="SAM" id="SignalP"/>
    </source>
</evidence>
<feature type="compositionally biased region" description="Low complexity" evidence="1">
    <location>
        <begin position="136"/>
        <end position="156"/>
    </location>
</feature>
<gene>
    <name evidence="4" type="ordered locus">STHERM_c17090</name>
</gene>
<name>E0RNY3_WINT6</name>
<dbReference type="KEGG" id="sta:STHERM_c17090"/>
<dbReference type="EMBL" id="CP001698">
    <property type="protein sequence ID" value="ADN02645.1"/>
    <property type="molecule type" value="Genomic_DNA"/>
</dbReference>
<reference evidence="4 5" key="2">
    <citation type="journal article" date="2010" name="J. Bacteriol.">
        <title>Genome sequence of the polysaccharide-degrading, thermophilic anaerobe Spirochaeta thermophila DSM 6192.</title>
        <authorList>
            <person name="Angelov A."/>
            <person name="Liebl S."/>
            <person name="Ballschmiter M."/>
            <person name="Bomeke M."/>
            <person name="Lehmann R."/>
            <person name="Liesegang H."/>
            <person name="Daniel R."/>
            <person name="Liebl W."/>
        </authorList>
    </citation>
    <scope>NUCLEOTIDE SEQUENCE [LARGE SCALE GENOMIC DNA]</scope>
    <source>
        <strain evidence="5">ATCC 49972 / DSM 6192 / RI 19.B1</strain>
    </source>
</reference>
<evidence type="ECO:0000256" key="1">
    <source>
        <dbReference type="SAM" id="MobiDB-lite"/>
    </source>
</evidence>
<keyword evidence="2" id="KW-0472">Membrane</keyword>
<proteinExistence type="predicted"/>
<dbReference type="eggNOG" id="ENOG502ZNE8">
    <property type="taxonomic scope" value="Bacteria"/>
</dbReference>
<dbReference type="PaxDb" id="665571-STHERM_c17090"/>
<dbReference type="Proteomes" id="UP000001296">
    <property type="component" value="Chromosome"/>
</dbReference>
<evidence type="ECO:0000256" key="2">
    <source>
        <dbReference type="SAM" id="Phobius"/>
    </source>
</evidence>
<evidence type="ECO:0000313" key="5">
    <source>
        <dbReference type="Proteomes" id="UP000001296"/>
    </source>
</evidence>
<feature type="chain" id="PRO_5003139665" description="Transmembrane protein" evidence="3">
    <location>
        <begin position="24"/>
        <end position="168"/>
    </location>
</feature>
<keyword evidence="2" id="KW-1133">Transmembrane helix</keyword>
<dbReference type="AlphaFoldDB" id="E0RNY3"/>
<dbReference type="HOGENOM" id="CLU_104656_0_0_12"/>
<keyword evidence="2" id="KW-0812">Transmembrane</keyword>